<dbReference type="OrthoDB" id="6195578at2"/>
<keyword evidence="1" id="KW-0812">Transmembrane</keyword>
<dbReference type="EMBL" id="PYMB01000001">
    <property type="protein sequence ID" value="PSW16511.1"/>
    <property type="molecule type" value="Genomic_DNA"/>
</dbReference>
<evidence type="ECO:0000313" key="3">
    <source>
        <dbReference type="Proteomes" id="UP000241346"/>
    </source>
</evidence>
<evidence type="ECO:0000313" key="2">
    <source>
        <dbReference type="EMBL" id="PSW16511.1"/>
    </source>
</evidence>
<proteinExistence type="predicted"/>
<evidence type="ECO:0008006" key="4">
    <source>
        <dbReference type="Google" id="ProtNLM"/>
    </source>
</evidence>
<dbReference type="Proteomes" id="UP000241346">
    <property type="component" value="Unassembled WGS sequence"/>
</dbReference>
<name>A0A2T3NLX9_9GAMM</name>
<evidence type="ECO:0000256" key="1">
    <source>
        <dbReference type="SAM" id="Phobius"/>
    </source>
</evidence>
<sequence>MGRKITSISAYRNKKEKEEIQLQTALSVDMPQGLEQHLLQIPDRENSGNRRSRPWLGVAAALLMALTGYGMYPMLEQSNLFTSGSLIQDAIAHAGSQQAFIQGIDEAVTLQQVNMKLQPFGSQLAHLPGHVYYVNHCQFGKKTVFQMVLGNAQGQKVSVYIVPQSSSGEDMRVQGNVNGVQVPVNHASLVVLGEDEQEARAMSDKMKAAIEWHSI</sequence>
<reference evidence="2 3" key="1">
    <citation type="submission" date="2018-03" db="EMBL/GenBank/DDBJ databases">
        <title>Whole genome sequencing of Histamine producing bacteria.</title>
        <authorList>
            <person name="Butler K."/>
        </authorList>
    </citation>
    <scope>NUCLEOTIDE SEQUENCE [LARGE SCALE GENOMIC DNA]</scope>
    <source>
        <strain evidence="2 3">DSM 19138</strain>
    </source>
</reference>
<dbReference type="RefSeq" id="WP_107297133.1">
    <property type="nucleotide sequence ID" value="NZ_PYMB01000001.1"/>
</dbReference>
<dbReference type="InterPro" id="IPR021806">
    <property type="entry name" value="DUF3379"/>
</dbReference>
<gene>
    <name evidence="2" type="ORF">C9J01_05795</name>
</gene>
<comment type="caution">
    <text evidence="2">The sequence shown here is derived from an EMBL/GenBank/DDBJ whole genome shotgun (WGS) entry which is preliminary data.</text>
</comment>
<protein>
    <recommendedName>
        <fullName evidence="4">DUF3379 domain-containing protein</fullName>
    </recommendedName>
</protein>
<dbReference type="Pfam" id="PF11859">
    <property type="entry name" value="DUF3379"/>
    <property type="match status" value="1"/>
</dbReference>
<organism evidence="2 3">
    <name type="scientific">Photobacterium rosenbergii</name>
    <dbReference type="NCBI Taxonomy" id="294936"/>
    <lineage>
        <taxon>Bacteria</taxon>
        <taxon>Pseudomonadati</taxon>
        <taxon>Pseudomonadota</taxon>
        <taxon>Gammaproteobacteria</taxon>
        <taxon>Vibrionales</taxon>
        <taxon>Vibrionaceae</taxon>
        <taxon>Photobacterium</taxon>
    </lineage>
</organism>
<keyword evidence="1" id="KW-1133">Transmembrane helix</keyword>
<accession>A0A2T3NLX9</accession>
<feature type="transmembrane region" description="Helical" evidence="1">
    <location>
        <begin position="54"/>
        <end position="72"/>
    </location>
</feature>
<keyword evidence="1" id="KW-0472">Membrane</keyword>
<dbReference type="AlphaFoldDB" id="A0A2T3NLX9"/>